<proteinExistence type="predicted"/>
<evidence type="ECO:0000256" key="1">
    <source>
        <dbReference type="ARBA" id="ARBA00022691"/>
    </source>
</evidence>
<dbReference type="OrthoDB" id="416412at2759"/>
<dbReference type="SUPFAM" id="SSF53335">
    <property type="entry name" value="S-adenosyl-L-methionine-dependent methyltransferases"/>
    <property type="match status" value="1"/>
</dbReference>
<evidence type="ECO:0000259" key="2">
    <source>
        <dbReference type="Pfam" id="PF22528"/>
    </source>
</evidence>
<keyword evidence="4" id="KW-1185">Reference proteome</keyword>
<evidence type="ECO:0000313" key="4">
    <source>
        <dbReference type="Proteomes" id="UP000186817"/>
    </source>
</evidence>
<dbReference type="Gene3D" id="2.70.160.11">
    <property type="entry name" value="Hnrnp arginine n-methyltransferase1"/>
    <property type="match status" value="1"/>
</dbReference>
<gene>
    <name evidence="3" type="ORF">AK812_SmicGene27602</name>
</gene>
<accession>A0A1Q9D6I5</accession>
<reference evidence="3 4" key="1">
    <citation type="submission" date="2016-02" db="EMBL/GenBank/DDBJ databases">
        <title>Genome analysis of coral dinoflagellate symbionts highlights evolutionary adaptations to a symbiotic lifestyle.</title>
        <authorList>
            <person name="Aranda M."/>
            <person name="Li Y."/>
            <person name="Liew Y.J."/>
            <person name="Baumgarten S."/>
            <person name="Simakov O."/>
            <person name="Wilson M."/>
            <person name="Piel J."/>
            <person name="Ashoor H."/>
            <person name="Bougouffa S."/>
            <person name="Bajic V.B."/>
            <person name="Ryu T."/>
            <person name="Ravasi T."/>
            <person name="Bayer T."/>
            <person name="Micklem G."/>
            <person name="Kim H."/>
            <person name="Bhak J."/>
            <person name="Lajeunesse T.C."/>
            <person name="Voolstra C.R."/>
        </authorList>
    </citation>
    <scope>NUCLEOTIDE SEQUENCE [LARGE SCALE GENOMIC DNA]</scope>
    <source>
        <strain evidence="3 4">CCMP2467</strain>
    </source>
</reference>
<dbReference type="EMBL" id="LSRX01000695">
    <property type="protein sequence ID" value="OLP90780.1"/>
    <property type="molecule type" value="Genomic_DNA"/>
</dbReference>
<dbReference type="AlphaFoldDB" id="A0A1Q9D6I5"/>
<organism evidence="3 4">
    <name type="scientific">Symbiodinium microadriaticum</name>
    <name type="common">Dinoflagellate</name>
    <name type="synonym">Zooxanthella microadriatica</name>
    <dbReference type="NCBI Taxonomy" id="2951"/>
    <lineage>
        <taxon>Eukaryota</taxon>
        <taxon>Sar</taxon>
        <taxon>Alveolata</taxon>
        <taxon>Dinophyceae</taxon>
        <taxon>Suessiales</taxon>
        <taxon>Symbiodiniaceae</taxon>
        <taxon>Symbiodinium</taxon>
    </lineage>
</organism>
<keyword evidence="1" id="KW-0949">S-adenosyl-L-methionine</keyword>
<dbReference type="InterPro" id="IPR029063">
    <property type="entry name" value="SAM-dependent_MTases_sf"/>
</dbReference>
<dbReference type="Proteomes" id="UP000186817">
    <property type="component" value="Unassembled WGS sequence"/>
</dbReference>
<dbReference type="Pfam" id="PF22528">
    <property type="entry name" value="PRMT_C"/>
    <property type="match status" value="1"/>
</dbReference>
<evidence type="ECO:0000313" key="3">
    <source>
        <dbReference type="EMBL" id="OLP90780.1"/>
    </source>
</evidence>
<comment type="caution">
    <text evidence="3">The sequence shown here is derived from an EMBL/GenBank/DDBJ whole genome shotgun (WGS) entry which is preliminary data.</text>
</comment>
<dbReference type="InterPro" id="IPR055135">
    <property type="entry name" value="PRMT_dom"/>
</dbReference>
<sequence length="194" mass="21156">MVPGLLRIWIQAAASAPAGAGRRCGPLADLNTCSAADLFEAAGQQLSLKEIEESAGLVGWFDLHCSREHEDVVLSTSPWAPQTHWAQCWMPFRRPLSQVSVEVRLQLVAQTSTAGLPELCLELRGKDVEQSDWARFFLDRAQVEYGAASTPTGPRCKKPRLSEGAPDIEAVFFPSDVQELILLAKKALGDEIAT</sequence>
<feature type="domain" description="Protein arginine N-methyltransferase" evidence="2">
    <location>
        <begin position="29"/>
        <end position="96"/>
    </location>
</feature>
<name>A0A1Q9D6I5_SYMMI</name>
<protein>
    <recommendedName>
        <fullName evidence="2">Protein arginine N-methyltransferase domain-containing protein</fullName>
    </recommendedName>
</protein>